<evidence type="ECO:0000313" key="2">
    <source>
        <dbReference type="Proteomes" id="UP000886501"/>
    </source>
</evidence>
<reference evidence="1" key="1">
    <citation type="submission" date="2019-10" db="EMBL/GenBank/DDBJ databases">
        <authorList>
            <consortium name="DOE Joint Genome Institute"/>
            <person name="Kuo A."/>
            <person name="Miyauchi S."/>
            <person name="Kiss E."/>
            <person name="Drula E."/>
            <person name="Kohler A."/>
            <person name="Sanchez-Garcia M."/>
            <person name="Andreopoulos B."/>
            <person name="Barry K.W."/>
            <person name="Bonito G."/>
            <person name="Buee M."/>
            <person name="Carver A."/>
            <person name="Chen C."/>
            <person name="Cichocki N."/>
            <person name="Clum A."/>
            <person name="Culley D."/>
            <person name="Crous P.W."/>
            <person name="Fauchery L."/>
            <person name="Girlanda M."/>
            <person name="Hayes R."/>
            <person name="Keri Z."/>
            <person name="Labutti K."/>
            <person name="Lipzen A."/>
            <person name="Lombard V."/>
            <person name="Magnuson J."/>
            <person name="Maillard F."/>
            <person name="Morin E."/>
            <person name="Murat C."/>
            <person name="Nolan M."/>
            <person name="Ohm R."/>
            <person name="Pangilinan J."/>
            <person name="Pereira M."/>
            <person name="Perotto S."/>
            <person name="Peter M."/>
            <person name="Riley R."/>
            <person name="Sitrit Y."/>
            <person name="Stielow B."/>
            <person name="Szollosi G."/>
            <person name="Zifcakova L."/>
            <person name="Stursova M."/>
            <person name="Spatafora J.W."/>
            <person name="Tedersoo L."/>
            <person name="Vaario L.-M."/>
            <person name="Yamada A."/>
            <person name="Yan M."/>
            <person name="Wang P."/>
            <person name="Xu J."/>
            <person name="Bruns T."/>
            <person name="Baldrian P."/>
            <person name="Vilgalys R."/>
            <person name="Henrissat B."/>
            <person name="Grigoriev I.V."/>
            <person name="Hibbett D."/>
            <person name="Nagy L.G."/>
            <person name="Martin F.M."/>
        </authorList>
    </citation>
    <scope>NUCLEOTIDE SEQUENCE</scope>
    <source>
        <strain evidence="1">P2</strain>
    </source>
</reference>
<reference evidence="1" key="2">
    <citation type="journal article" date="2020" name="Nat. Commun.">
        <title>Large-scale genome sequencing of mycorrhizal fungi provides insights into the early evolution of symbiotic traits.</title>
        <authorList>
            <person name="Miyauchi S."/>
            <person name="Kiss E."/>
            <person name="Kuo A."/>
            <person name="Drula E."/>
            <person name="Kohler A."/>
            <person name="Sanchez-Garcia M."/>
            <person name="Morin E."/>
            <person name="Andreopoulos B."/>
            <person name="Barry K.W."/>
            <person name="Bonito G."/>
            <person name="Buee M."/>
            <person name="Carver A."/>
            <person name="Chen C."/>
            <person name="Cichocki N."/>
            <person name="Clum A."/>
            <person name="Culley D."/>
            <person name="Crous P.W."/>
            <person name="Fauchery L."/>
            <person name="Girlanda M."/>
            <person name="Hayes R.D."/>
            <person name="Keri Z."/>
            <person name="LaButti K."/>
            <person name="Lipzen A."/>
            <person name="Lombard V."/>
            <person name="Magnuson J."/>
            <person name="Maillard F."/>
            <person name="Murat C."/>
            <person name="Nolan M."/>
            <person name="Ohm R.A."/>
            <person name="Pangilinan J."/>
            <person name="Pereira M.F."/>
            <person name="Perotto S."/>
            <person name="Peter M."/>
            <person name="Pfister S."/>
            <person name="Riley R."/>
            <person name="Sitrit Y."/>
            <person name="Stielow J.B."/>
            <person name="Szollosi G."/>
            <person name="Zifcakova L."/>
            <person name="Stursova M."/>
            <person name="Spatafora J.W."/>
            <person name="Tedersoo L."/>
            <person name="Vaario L.M."/>
            <person name="Yamada A."/>
            <person name="Yan M."/>
            <person name="Wang P."/>
            <person name="Xu J."/>
            <person name="Bruns T."/>
            <person name="Baldrian P."/>
            <person name="Vilgalys R."/>
            <person name="Dunand C."/>
            <person name="Henrissat B."/>
            <person name="Grigoriev I.V."/>
            <person name="Hibbett D."/>
            <person name="Nagy L.G."/>
            <person name="Martin F.M."/>
        </authorList>
    </citation>
    <scope>NUCLEOTIDE SEQUENCE</scope>
    <source>
        <strain evidence="1">P2</strain>
    </source>
</reference>
<accession>A0ACB6ZDG7</accession>
<keyword evidence="2" id="KW-1185">Reference proteome</keyword>
<sequence length="422" mass="46780">MYNIPSYKDGREMVLVFSDEFNRDGRTFYPGDDPYWEAADLHYWATNNLEWYDPAAVTTSDGSLVITLSQKQTHNLNYQGGMIQTWNRFCFTGGYIEANVSLPGLADVAGLWPAIWTMGNLGHAGYGASLDGMWPYTYDSCDVGTLPNQTLNGLPVAATVNGDQGHGGVLSYLPGQRLSRCTCDGESHPGPKHSDGTFVGRAAPEIDIFEAQNTGQPIRGQVSQSAQWAPFNHGYIWENTTNNMYITDPTISYLNTFVGSVTQQATSVVTQTNQNCYEGGTGCFSVYGFEYKPGFDNAYISWVSDSKLAWTLLAAGVGPDPLVQISARPVPQEPMYIIVNLGMSTNFGFVDLNHLPFPVHMKVDYIRVYQPKGEENIGCEPPNFPTQAYINQYIDAYTNPNLTTWVDDYHQSIPRNKFLGQC</sequence>
<protein>
    <submittedName>
        <fullName evidence="1">Glycoside hydrolase family 16 protein</fullName>
    </submittedName>
</protein>
<gene>
    <name evidence="1" type="ORF">BDM02DRAFT_3116450</name>
</gene>
<organism evidence="1 2">
    <name type="scientific">Thelephora ganbajun</name>
    <name type="common">Ganba fungus</name>
    <dbReference type="NCBI Taxonomy" id="370292"/>
    <lineage>
        <taxon>Eukaryota</taxon>
        <taxon>Fungi</taxon>
        <taxon>Dikarya</taxon>
        <taxon>Basidiomycota</taxon>
        <taxon>Agaricomycotina</taxon>
        <taxon>Agaricomycetes</taxon>
        <taxon>Thelephorales</taxon>
        <taxon>Thelephoraceae</taxon>
        <taxon>Thelephora</taxon>
    </lineage>
</organism>
<comment type="caution">
    <text evidence="1">The sequence shown here is derived from an EMBL/GenBank/DDBJ whole genome shotgun (WGS) entry which is preliminary data.</text>
</comment>
<evidence type="ECO:0000313" key="1">
    <source>
        <dbReference type="EMBL" id="KAF9647840.1"/>
    </source>
</evidence>
<dbReference type="Proteomes" id="UP000886501">
    <property type="component" value="Unassembled WGS sequence"/>
</dbReference>
<proteinExistence type="predicted"/>
<keyword evidence="1" id="KW-0378">Hydrolase</keyword>
<dbReference type="EMBL" id="MU118025">
    <property type="protein sequence ID" value="KAF9647840.1"/>
    <property type="molecule type" value="Genomic_DNA"/>
</dbReference>
<name>A0ACB6ZDG7_THEGA</name>